<dbReference type="RefSeq" id="XP_073226549.1">
    <property type="nucleotide sequence ID" value="XM_073370448.1"/>
</dbReference>
<feature type="region of interest" description="Disordered" evidence="2">
    <location>
        <begin position="1"/>
        <end position="21"/>
    </location>
</feature>
<keyword evidence="3" id="KW-1185">Reference proteome</keyword>
<evidence type="ECO:0000256" key="2">
    <source>
        <dbReference type="SAM" id="MobiDB-lite"/>
    </source>
</evidence>
<dbReference type="SMART" id="SM00384">
    <property type="entry name" value="AT_hook"/>
    <property type="match status" value="3"/>
</dbReference>
<dbReference type="InterPro" id="IPR004252">
    <property type="entry name" value="Probable_transposase_24"/>
</dbReference>
<sequence>MAKRKGRGQPKVSRVQKKVKQSANVEMVVLDNLSNQLKVDPGFVEEQETGTHGFTLSYSPVPVDPGFVEEQETDMPKKRGRGRPKRSRDQNCQDSVNRNVNSPINPSNMVEVVNGCEESENADLQISVLDNPSNELEVSPGYVEEQERDMPKKRGRGRPKRSRDQNCQESAPRNVCSPINPLNMVLVVHEGEESENAVMPKENGQEQPRVSRVQNGHRNADGTDIYDNPSNAMEVSLGCKEEPETDVFDTSMQRGRGRPRGSLNQKNHPQNADDIRVGPKKNVRGRTRGLILEMKRKQSPDGKLDVVIHPTRLVAVGPGRNDFITDVSIILRKNARFNVNKWRRVPQNTRDTIVKKVLENWRLPDTDMVRKAILDEAGRLYRNWRNRLHDHYLTFETKEEALKHVPDDVNESDWKFLVDYFSSPSFEIMSMKNKANKAKQRTNHTSGQKSFQAVSFDARDPVTGKEPDLQTLWQITHKRANGEWIDKASKEINDKVSEQIDEKLLENYQDGVEIIEPEIISSAFKTVVGKKSYMQGLGEVLRLSSSSVRVQQLQAELDAQRMETENARKECNEVKAECNEIKAKLVEVESQLKEERRKREESEARLLDRKKEMQEINSQVQTAIQSALSQYCPPTTTEAETSSKHNKKIAELEAQLHEAEDVITDIRSELARYRMY</sequence>
<dbReference type="PANTHER" id="PTHR33499">
    <property type="entry name" value="OS12G0282400 PROTEIN-RELATED"/>
    <property type="match status" value="1"/>
</dbReference>
<feature type="region of interest" description="Disordered" evidence="2">
    <location>
        <begin position="249"/>
        <end position="280"/>
    </location>
</feature>
<evidence type="ECO:0000313" key="3">
    <source>
        <dbReference type="Proteomes" id="UP000087171"/>
    </source>
</evidence>
<dbReference type="PaxDb" id="3827-XP_004504223.1"/>
<organism evidence="3 4">
    <name type="scientific">Cicer arietinum</name>
    <name type="common">Chickpea</name>
    <name type="synonym">Garbanzo</name>
    <dbReference type="NCBI Taxonomy" id="3827"/>
    <lineage>
        <taxon>Eukaryota</taxon>
        <taxon>Viridiplantae</taxon>
        <taxon>Streptophyta</taxon>
        <taxon>Embryophyta</taxon>
        <taxon>Tracheophyta</taxon>
        <taxon>Spermatophyta</taxon>
        <taxon>Magnoliopsida</taxon>
        <taxon>eudicotyledons</taxon>
        <taxon>Gunneridae</taxon>
        <taxon>Pentapetalae</taxon>
        <taxon>rosids</taxon>
        <taxon>fabids</taxon>
        <taxon>Fabales</taxon>
        <taxon>Fabaceae</taxon>
        <taxon>Papilionoideae</taxon>
        <taxon>50 kb inversion clade</taxon>
        <taxon>NPAAA clade</taxon>
        <taxon>Hologalegina</taxon>
        <taxon>IRL clade</taxon>
        <taxon>Cicereae</taxon>
        <taxon>Cicer</taxon>
    </lineage>
</organism>
<reference evidence="4" key="2">
    <citation type="submission" date="2025-08" db="UniProtKB">
        <authorList>
            <consortium name="RefSeq"/>
        </authorList>
    </citation>
    <scope>IDENTIFICATION</scope>
    <source>
        <tissue evidence="4">Etiolated seedlings</tissue>
    </source>
</reference>
<dbReference type="AlphaFoldDB" id="A0A3Q7XEB9"/>
<accession>A0A3Q7XEB9</accession>
<feature type="region of interest" description="Disordered" evidence="2">
    <location>
        <begin position="127"/>
        <end position="175"/>
    </location>
</feature>
<keyword evidence="1" id="KW-0175">Coiled coil</keyword>
<proteinExistence type="predicted"/>
<dbReference type="GO" id="GO:0003677">
    <property type="term" value="F:DNA binding"/>
    <property type="evidence" value="ECO:0007669"/>
    <property type="project" value="InterPro"/>
</dbReference>
<dbReference type="Proteomes" id="UP000087171">
    <property type="component" value="Chromosome Ca6"/>
</dbReference>
<dbReference type="RefSeq" id="XP_027191849.1">
    <property type="nucleotide sequence ID" value="XM_027336048.1"/>
</dbReference>
<feature type="coiled-coil region" evidence="1">
    <location>
        <begin position="550"/>
        <end position="669"/>
    </location>
</feature>
<dbReference type="OrthoDB" id="1745817at2759"/>
<dbReference type="PRINTS" id="PR00929">
    <property type="entry name" value="ATHOOK"/>
</dbReference>
<feature type="compositionally biased region" description="Polar residues" evidence="2">
    <location>
        <begin position="205"/>
        <end position="217"/>
    </location>
</feature>
<dbReference type="InterPro" id="IPR017956">
    <property type="entry name" value="AT_hook_DNA-bd_motif"/>
</dbReference>
<feature type="region of interest" description="Disordered" evidence="2">
    <location>
        <begin position="198"/>
        <end position="229"/>
    </location>
</feature>
<feature type="compositionally biased region" description="Basic residues" evidence="2">
    <location>
        <begin position="151"/>
        <end position="161"/>
    </location>
</feature>
<evidence type="ECO:0000256" key="1">
    <source>
        <dbReference type="SAM" id="Coils"/>
    </source>
</evidence>
<reference evidence="3" key="1">
    <citation type="journal article" date="2013" name="Nat. Biotechnol.">
        <title>Draft genome sequence of chickpea (Cicer arietinum) provides a resource for trait improvement.</title>
        <authorList>
            <person name="Varshney R.K."/>
            <person name="Song C."/>
            <person name="Saxena R.K."/>
            <person name="Azam S."/>
            <person name="Yu S."/>
            <person name="Sharpe A.G."/>
            <person name="Cannon S."/>
            <person name="Baek J."/>
            <person name="Rosen B.D."/>
            <person name="Tar'an B."/>
            <person name="Millan T."/>
            <person name="Zhang X."/>
            <person name="Ramsay L.D."/>
            <person name="Iwata A."/>
            <person name="Wang Y."/>
            <person name="Nelson W."/>
            <person name="Farmer A.D."/>
            <person name="Gaur P.M."/>
            <person name="Soderlund C."/>
            <person name="Penmetsa R.V."/>
            <person name="Xu C."/>
            <person name="Bharti A.K."/>
            <person name="He W."/>
            <person name="Winter P."/>
            <person name="Zhao S."/>
            <person name="Hane J.K."/>
            <person name="Carrasquilla-Garcia N."/>
            <person name="Condie J.A."/>
            <person name="Upadhyaya H.D."/>
            <person name="Luo M.C."/>
            <person name="Thudi M."/>
            <person name="Gowda C.L."/>
            <person name="Singh N.P."/>
            <person name="Lichtenzveig J."/>
            <person name="Gali K.K."/>
            <person name="Rubio J."/>
            <person name="Nadarajan N."/>
            <person name="Dolezel J."/>
            <person name="Bansal K.C."/>
            <person name="Xu X."/>
            <person name="Edwards D."/>
            <person name="Zhang G."/>
            <person name="Kahl G."/>
            <person name="Gil J."/>
            <person name="Singh K.B."/>
            <person name="Datta S.K."/>
            <person name="Jackson S.A."/>
            <person name="Wang J."/>
            <person name="Cook D.R."/>
        </authorList>
    </citation>
    <scope>NUCLEOTIDE SEQUENCE [LARGE SCALE GENOMIC DNA]</scope>
    <source>
        <strain evidence="3">cv. CDC Frontier</strain>
    </source>
</reference>
<gene>
    <name evidence="4" type="primary">LOC101503222</name>
</gene>
<protein>
    <submittedName>
        <fullName evidence="4">Uncharacterized protein LOC101503222</fullName>
    </submittedName>
</protein>
<name>A0A3Q7XEB9_CICAR</name>
<dbReference type="Pfam" id="PF03004">
    <property type="entry name" value="Transposase_24"/>
    <property type="match status" value="1"/>
</dbReference>
<dbReference type="GeneID" id="101503222"/>
<dbReference type="PANTHER" id="PTHR33499:SF43">
    <property type="entry name" value="TRANSPOSASE, PTTA_EN_SPM, PLANT"/>
    <property type="match status" value="1"/>
</dbReference>
<evidence type="ECO:0000313" key="4">
    <source>
        <dbReference type="RefSeq" id="XP_027191849.1"/>
    </source>
</evidence>
<feature type="compositionally biased region" description="Polar residues" evidence="2">
    <location>
        <begin position="127"/>
        <end position="136"/>
    </location>
</feature>
<feature type="region of interest" description="Disordered" evidence="2">
    <location>
        <begin position="48"/>
        <end position="108"/>
    </location>
</feature>
<feature type="compositionally biased region" description="Basic residues" evidence="2">
    <location>
        <begin position="1"/>
        <end position="20"/>
    </location>
</feature>
<feature type="compositionally biased region" description="Polar residues" evidence="2">
    <location>
        <begin position="90"/>
        <end position="108"/>
    </location>
</feature>